<dbReference type="PATRIC" id="fig|362787.3.peg.241"/>
<dbReference type="Pfam" id="PF02616">
    <property type="entry name" value="SMC_ScpA"/>
    <property type="match status" value="1"/>
</dbReference>
<dbReference type="Proteomes" id="UP000031465">
    <property type="component" value="Unassembled WGS sequence"/>
</dbReference>
<sequence length="243" mass="28651">MFMIQTYNRFSLENFEGPLEFLLSLIQKEEINIYDVSIQELTQQFLEKLKEWETHYLEKGAEFVGSASYLVWLKSKMLLPIEELSLEAETVQEDPHFEIIHHLLDYCRFKQAAKELSARQDKQLACYFRGTSENAWKKPLGLKDISLEELSILFKEMTKRAERVKGKILEENWRVSDKIRFIKLQLQKQSSFPFDYLFLSDMPRLELIVIFLAILELMKIGSIGIGKNPESQVLVYLKQKDDK</sequence>
<dbReference type="OMA" id="TRQYMGY"/>
<name>A0A0C1JUG8_9BACT</name>
<dbReference type="AlphaFoldDB" id="A0A0C1JUG8"/>
<dbReference type="EMBL" id="JSAN01000016">
    <property type="protein sequence ID" value="KIC74051.1"/>
    <property type="molecule type" value="Genomic_DNA"/>
</dbReference>
<evidence type="ECO:0000256" key="1">
    <source>
        <dbReference type="ARBA" id="ARBA00044777"/>
    </source>
</evidence>
<accession>A0A0C1JUG8</accession>
<dbReference type="PANTHER" id="PTHR33969">
    <property type="entry name" value="SEGREGATION AND CONDENSATION PROTEIN A"/>
    <property type="match status" value="1"/>
</dbReference>
<dbReference type="PANTHER" id="PTHR33969:SF2">
    <property type="entry name" value="SEGREGATION AND CONDENSATION PROTEIN A"/>
    <property type="match status" value="1"/>
</dbReference>
<dbReference type="Gene3D" id="6.10.250.2410">
    <property type="match status" value="1"/>
</dbReference>
<protein>
    <recommendedName>
        <fullName evidence="1">Segregation and condensation protein A</fullName>
    </recommendedName>
</protein>
<evidence type="ECO:0000313" key="3">
    <source>
        <dbReference type="Proteomes" id="UP000031465"/>
    </source>
</evidence>
<evidence type="ECO:0000313" key="2">
    <source>
        <dbReference type="EMBL" id="KIC74051.1"/>
    </source>
</evidence>
<gene>
    <name evidence="2" type="primary">scpA</name>
    <name evidence="2" type="ORF">DB44_AR00340</name>
</gene>
<organism evidence="2 3">
    <name type="scientific">Candidatus Protochlamydia amoebophila</name>
    <dbReference type="NCBI Taxonomy" id="362787"/>
    <lineage>
        <taxon>Bacteria</taxon>
        <taxon>Pseudomonadati</taxon>
        <taxon>Chlamydiota</taxon>
        <taxon>Chlamydiia</taxon>
        <taxon>Parachlamydiales</taxon>
        <taxon>Parachlamydiaceae</taxon>
        <taxon>Candidatus Protochlamydia</taxon>
    </lineage>
</organism>
<dbReference type="InterPro" id="IPR003768">
    <property type="entry name" value="ScpA"/>
</dbReference>
<proteinExistence type="predicted"/>
<reference evidence="2 3" key="1">
    <citation type="journal article" date="2014" name="Mol. Biol. Evol.">
        <title>Massive expansion of Ubiquitination-related gene families within the Chlamydiae.</title>
        <authorList>
            <person name="Domman D."/>
            <person name="Collingro A."/>
            <person name="Lagkouvardos I."/>
            <person name="Gehre L."/>
            <person name="Weinmaier T."/>
            <person name="Rattei T."/>
            <person name="Subtil A."/>
            <person name="Horn M."/>
        </authorList>
    </citation>
    <scope>NUCLEOTIDE SEQUENCE [LARGE SCALE GENOMIC DNA]</scope>
    <source>
        <strain evidence="2 3">EI2</strain>
    </source>
</reference>
<comment type="caution">
    <text evidence="2">The sequence shown here is derived from an EMBL/GenBank/DDBJ whole genome shotgun (WGS) entry which is preliminary data.</text>
</comment>